<dbReference type="InterPro" id="IPR050950">
    <property type="entry name" value="HTH-type_LysR_regulators"/>
</dbReference>
<dbReference type="KEGG" id="xdi:EZH22_01065"/>
<keyword evidence="2" id="KW-0805">Transcription regulation</keyword>
<dbReference type="AlphaFoldDB" id="A0A974SJ30"/>
<dbReference type="PANTHER" id="PTHR30419">
    <property type="entry name" value="HTH-TYPE TRANSCRIPTIONAL REGULATOR YBHD"/>
    <property type="match status" value="1"/>
</dbReference>
<feature type="domain" description="HTH lysR-type" evidence="5">
    <location>
        <begin position="21"/>
        <end position="78"/>
    </location>
</feature>
<evidence type="ECO:0000256" key="1">
    <source>
        <dbReference type="ARBA" id="ARBA00009437"/>
    </source>
</evidence>
<reference evidence="6 7" key="1">
    <citation type="submission" date="2020-10" db="EMBL/GenBank/DDBJ databases">
        <title>Degradation of 1,4-Dioxane by Xanthobacter sp. YN2, via a Novel Group-2 Soluble Di-Iron Monooxygenase.</title>
        <authorList>
            <person name="Ma F."/>
            <person name="Wang Y."/>
            <person name="Yang J."/>
            <person name="Guo H."/>
            <person name="Su D."/>
            <person name="Yu L."/>
        </authorList>
    </citation>
    <scope>NUCLEOTIDE SEQUENCE [LARGE SCALE GENOMIC DNA]</scope>
    <source>
        <strain evidence="6 7">YN2</strain>
    </source>
</reference>
<keyword evidence="4" id="KW-0804">Transcription</keyword>
<dbReference type="InterPro" id="IPR036390">
    <property type="entry name" value="WH_DNA-bd_sf"/>
</dbReference>
<dbReference type="GO" id="GO:0005829">
    <property type="term" value="C:cytosol"/>
    <property type="evidence" value="ECO:0007669"/>
    <property type="project" value="TreeGrafter"/>
</dbReference>
<sequence>MLMPLRHPHHLPFGGRAIYRNDFKTLQLFVAVCELNSLARAAERLAIAPSAATRRIQLLEHDARTPLLDRLPHGVQPTAAGQTFLRFARDILHLVDRADHLLIEYESGMRGYVRVASSSSVLLARLAFDLSRFATAHPDITLDLEERGTEATLEMVRSKQADIGLVVCGAETQPLETFPFGGDRLVLGVPLTHRLAQKDKLRFADFIAEDFVTLGHGTAVRRILAEQARLLGAPLKVRVQAASFGAMALMASQGLGVAVIPEPALLPLQQSYQLKVIEIDEPWAGRNFVLCVRTVPELDPPAKRLLSFLLK</sequence>
<dbReference type="Pfam" id="PF00126">
    <property type="entry name" value="HTH_1"/>
    <property type="match status" value="1"/>
</dbReference>
<dbReference type="Pfam" id="PF03466">
    <property type="entry name" value="LysR_substrate"/>
    <property type="match status" value="1"/>
</dbReference>
<evidence type="ECO:0000256" key="4">
    <source>
        <dbReference type="ARBA" id="ARBA00023163"/>
    </source>
</evidence>
<dbReference type="InterPro" id="IPR000847">
    <property type="entry name" value="LysR_HTH_N"/>
</dbReference>
<dbReference type="Proteomes" id="UP000596427">
    <property type="component" value="Chromosome"/>
</dbReference>
<keyword evidence="7" id="KW-1185">Reference proteome</keyword>
<evidence type="ECO:0000256" key="3">
    <source>
        <dbReference type="ARBA" id="ARBA00023125"/>
    </source>
</evidence>
<dbReference type="GO" id="GO:0003677">
    <property type="term" value="F:DNA binding"/>
    <property type="evidence" value="ECO:0007669"/>
    <property type="project" value="UniProtKB-KW"/>
</dbReference>
<dbReference type="Gene3D" id="1.10.10.10">
    <property type="entry name" value="Winged helix-like DNA-binding domain superfamily/Winged helix DNA-binding domain"/>
    <property type="match status" value="1"/>
</dbReference>
<evidence type="ECO:0000256" key="2">
    <source>
        <dbReference type="ARBA" id="ARBA00023015"/>
    </source>
</evidence>
<evidence type="ECO:0000313" key="7">
    <source>
        <dbReference type="Proteomes" id="UP000596427"/>
    </source>
</evidence>
<dbReference type="GO" id="GO:0003700">
    <property type="term" value="F:DNA-binding transcription factor activity"/>
    <property type="evidence" value="ECO:0007669"/>
    <property type="project" value="InterPro"/>
</dbReference>
<dbReference type="Gene3D" id="3.40.190.290">
    <property type="match status" value="1"/>
</dbReference>
<dbReference type="SUPFAM" id="SSF46785">
    <property type="entry name" value="Winged helix' DNA-binding domain"/>
    <property type="match status" value="1"/>
</dbReference>
<dbReference type="PROSITE" id="PS50931">
    <property type="entry name" value="HTH_LYSR"/>
    <property type="match status" value="1"/>
</dbReference>
<protein>
    <submittedName>
        <fullName evidence="6">LysR family transcriptional regulator</fullName>
    </submittedName>
</protein>
<dbReference type="EMBL" id="CP063362">
    <property type="protein sequence ID" value="QRG07072.1"/>
    <property type="molecule type" value="Genomic_DNA"/>
</dbReference>
<proteinExistence type="inferred from homology"/>
<dbReference type="InterPro" id="IPR005119">
    <property type="entry name" value="LysR_subst-bd"/>
</dbReference>
<organism evidence="6 7">
    <name type="scientific">Xanthobacter dioxanivorans</name>
    <dbReference type="NCBI Taxonomy" id="2528964"/>
    <lineage>
        <taxon>Bacteria</taxon>
        <taxon>Pseudomonadati</taxon>
        <taxon>Pseudomonadota</taxon>
        <taxon>Alphaproteobacteria</taxon>
        <taxon>Hyphomicrobiales</taxon>
        <taxon>Xanthobacteraceae</taxon>
        <taxon>Xanthobacter</taxon>
    </lineage>
</organism>
<evidence type="ECO:0000313" key="6">
    <source>
        <dbReference type="EMBL" id="QRG07072.1"/>
    </source>
</evidence>
<dbReference type="RefSeq" id="WP_203193985.1">
    <property type="nucleotide sequence ID" value="NZ_CP063362.1"/>
</dbReference>
<keyword evidence="3" id="KW-0238">DNA-binding</keyword>
<evidence type="ECO:0000259" key="5">
    <source>
        <dbReference type="PROSITE" id="PS50931"/>
    </source>
</evidence>
<name>A0A974SJ30_9HYPH</name>
<gene>
    <name evidence="6" type="ORF">EZH22_01065</name>
</gene>
<dbReference type="SUPFAM" id="SSF53850">
    <property type="entry name" value="Periplasmic binding protein-like II"/>
    <property type="match status" value="1"/>
</dbReference>
<dbReference type="PANTHER" id="PTHR30419:SF2">
    <property type="entry name" value="LYSR FAMILY TRANSCRIPTIONAL REGULATOR"/>
    <property type="match status" value="1"/>
</dbReference>
<comment type="similarity">
    <text evidence="1">Belongs to the LysR transcriptional regulatory family.</text>
</comment>
<dbReference type="InterPro" id="IPR036388">
    <property type="entry name" value="WH-like_DNA-bd_sf"/>
</dbReference>
<accession>A0A974SJ30</accession>